<reference evidence="1 2" key="1">
    <citation type="submission" date="2021-06" db="EMBL/GenBank/DDBJ databases">
        <title>Enterococcus alishanensis sp. nov., a novel lactic acid bacterium isolated from fresh coffee beans.</title>
        <authorList>
            <person name="Chen Y.-S."/>
        </authorList>
    </citation>
    <scope>NUCLEOTIDE SEQUENCE [LARGE SCALE GENOMIC DNA]</scope>
    <source>
        <strain evidence="1 2">ALS3</strain>
    </source>
</reference>
<accession>A0ABS6T9G4</accession>
<dbReference type="GO" id="GO:0016787">
    <property type="term" value="F:hydrolase activity"/>
    <property type="evidence" value="ECO:0007669"/>
    <property type="project" value="UniProtKB-KW"/>
</dbReference>
<protein>
    <submittedName>
        <fullName evidence="1">Gamma-glutamyl-gamma-aminobutyrate hydrolase family protein</fullName>
    </submittedName>
</protein>
<sequence length="240" mass="26605">MKKPIIGIVANQHYLDNTAFFDQPFSYTPQGFIDGIHQAGGVPLVLPLGLADLAADYIEKIDKLLLAGGQDITPSLYGEEPHPKLGATSLERDLFEMALIQEAIEQKKPIFTVCRGTQILNVTLGGNLYQDLSLYNDWSVKHDMFPTPPAFALHSIKVANNSILGNLLAEETQVNSFHHQALKELAEPLKAIAWSKDGIIEAVESKDPGVPILGVQWHPELVHKADPKEQELFNFFVQKF</sequence>
<dbReference type="Proteomes" id="UP000774130">
    <property type="component" value="Unassembled WGS sequence"/>
</dbReference>
<keyword evidence="1" id="KW-0378">Hydrolase</keyword>
<proteinExistence type="predicted"/>
<dbReference type="InterPro" id="IPR011697">
    <property type="entry name" value="Peptidase_C26"/>
</dbReference>
<evidence type="ECO:0000313" key="2">
    <source>
        <dbReference type="Proteomes" id="UP000774130"/>
    </source>
</evidence>
<dbReference type="RefSeq" id="WP_218324594.1">
    <property type="nucleotide sequence ID" value="NZ_JAHUZB010000001.1"/>
</dbReference>
<dbReference type="CDD" id="cd01745">
    <property type="entry name" value="GATase1_2"/>
    <property type="match status" value="1"/>
</dbReference>
<dbReference type="EMBL" id="JAHUZB010000001">
    <property type="protein sequence ID" value="MBV7389537.1"/>
    <property type="molecule type" value="Genomic_DNA"/>
</dbReference>
<dbReference type="PANTHER" id="PTHR43235:SF1">
    <property type="entry name" value="GLUTAMINE AMIDOTRANSFERASE PB2B2.05-RELATED"/>
    <property type="match status" value="1"/>
</dbReference>
<dbReference type="InterPro" id="IPR044668">
    <property type="entry name" value="PuuD-like"/>
</dbReference>
<comment type="caution">
    <text evidence="1">The sequence shown here is derived from an EMBL/GenBank/DDBJ whole genome shotgun (WGS) entry which is preliminary data.</text>
</comment>
<dbReference type="Pfam" id="PF07722">
    <property type="entry name" value="Peptidase_C26"/>
    <property type="match status" value="1"/>
</dbReference>
<keyword evidence="2" id="KW-1185">Reference proteome</keyword>
<evidence type="ECO:0000313" key="1">
    <source>
        <dbReference type="EMBL" id="MBV7389537.1"/>
    </source>
</evidence>
<dbReference type="PROSITE" id="PS51273">
    <property type="entry name" value="GATASE_TYPE_1"/>
    <property type="match status" value="1"/>
</dbReference>
<organism evidence="1 2">
    <name type="scientific">Enterococcus alishanensis</name>
    <dbReference type="NCBI Taxonomy" id="1303817"/>
    <lineage>
        <taxon>Bacteria</taxon>
        <taxon>Bacillati</taxon>
        <taxon>Bacillota</taxon>
        <taxon>Bacilli</taxon>
        <taxon>Lactobacillales</taxon>
        <taxon>Enterococcaceae</taxon>
        <taxon>Enterococcus</taxon>
    </lineage>
</organism>
<dbReference type="PANTHER" id="PTHR43235">
    <property type="entry name" value="GLUTAMINE AMIDOTRANSFERASE PB2B2.05-RELATED"/>
    <property type="match status" value="1"/>
</dbReference>
<name>A0ABS6T9G4_9ENTE</name>
<gene>
    <name evidence="1" type="ORF">KUA55_02520</name>
</gene>